<proteinExistence type="predicted"/>
<evidence type="ECO:0008006" key="3">
    <source>
        <dbReference type="Google" id="ProtNLM"/>
    </source>
</evidence>
<protein>
    <recommendedName>
        <fullName evidence="3">Farnesoic acid O-methyl transferase domain-containing protein</fullName>
    </recommendedName>
</protein>
<reference evidence="1" key="1">
    <citation type="submission" date="2021-12" db="EMBL/GenBank/DDBJ databases">
        <authorList>
            <person name="King R."/>
        </authorList>
    </citation>
    <scope>NUCLEOTIDE SEQUENCE</scope>
</reference>
<dbReference type="SMART" id="SM00696">
    <property type="entry name" value="DM9"/>
    <property type="match status" value="2"/>
</dbReference>
<evidence type="ECO:0000313" key="2">
    <source>
        <dbReference type="Proteomes" id="UP001153292"/>
    </source>
</evidence>
<sequence length="256" mass="27633">MSRHPPNSHSSGKKPPPYYANSYWCPQPSRLPLHPPPYSAAKPHHHSHTTAYPYYMTGTVMVPVPLGNNPPHADPSAQPTYVTNYIYSGESASGSQVKVVQSSEDFDWISTTAATAHKLNGKAVLGGNEVQSSNALWVIRSWYCGDLIPGKLSVKSNNASVPYGGKEITVHNFEVLCAKPENLKWVGASEGNVPPGAIVGGHTANGETLYVGRATYAGGFRNYNIPGKVHQSHQCCYIGVAGKEVSKTTYEVLTRI</sequence>
<organism evidence="1 2">
    <name type="scientific">Chilo suppressalis</name>
    <name type="common">Asiatic rice borer moth</name>
    <dbReference type="NCBI Taxonomy" id="168631"/>
    <lineage>
        <taxon>Eukaryota</taxon>
        <taxon>Metazoa</taxon>
        <taxon>Ecdysozoa</taxon>
        <taxon>Arthropoda</taxon>
        <taxon>Hexapoda</taxon>
        <taxon>Insecta</taxon>
        <taxon>Pterygota</taxon>
        <taxon>Neoptera</taxon>
        <taxon>Endopterygota</taxon>
        <taxon>Lepidoptera</taxon>
        <taxon>Glossata</taxon>
        <taxon>Ditrysia</taxon>
        <taxon>Pyraloidea</taxon>
        <taxon>Crambidae</taxon>
        <taxon>Crambinae</taxon>
        <taxon>Chilo</taxon>
    </lineage>
</organism>
<accession>A0ABN8B6W5</accession>
<gene>
    <name evidence="1" type="ORF">CHILSU_LOCUS4748</name>
</gene>
<dbReference type="PANTHER" id="PTHR31649:SF1">
    <property type="entry name" value="FARNESOIC ACID O-METHYL TRANSFERASE DOMAIN-CONTAINING PROTEIN"/>
    <property type="match status" value="1"/>
</dbReference>
<dbReference type="InterPro" id="IPR006616">
    <property type="entry name" value="DM9_repeat"/>
</dbReference>
<dbReference type="PANTHER" id="PTHR31649">
    <property type="entry name" value="AGAP009604-PA"/>
    <property type="match status" value="1"/>
</dbReference>
<evidence type="ECO:0000313" key="1">
    <source>
        <dbReference type="EMBL" id="CAH0401521.1"/>
    </source>
</evidence>
<dbReference type="Proteomes" id="UP001153292">
    <property type="component" value="Chromosome 2"/>
</dbReference>
<dbReference type="Pfam" id="PF11901">
    <property type="entry name" value="DM9"/>
    <property type="match status" value="1"/>
</dbReference>
<dbReference type="EMBL" id="OU963895">
    <property type="protein sequence ID" value="CAH0401521.1"/>
    <property type="molecule type" value="Genomic_DNA"/>
</dbReference>
<keyword evidence="2" id="KW-1185">Reference proteome</keyword>
<name>A0ABN8B6W5_CHISP</name>